<dbReference type="PANTHER" id="PTHR21240">
    <property type="entry name" value="2-AMINO-3-CARBOXYLMUCONATE-6-SEMIALDEHYDE DECARBOXYLASE"/>
    <property type="match status" value="1"/>
</dbReference>
<dbReference type="Gene3D" id="3.20.20.140">
    <property type="entry name" value="Metal-dependent hydrolases"/>
    <property type="match status" value="1"/>
</dbReference>
<dbReference type="GO" id="GO:0016831">
    <property type="term" value="F:carboxy-lyase activity"/>
    <property type="evidence" value="ECO:0007669"/>
    <property type="project" value="InterPro"/>
</dbReference>
<comment type="caution">
    <text evidence="3">The sequence shown here is derived from an EMBL/GenBank/DDBJ whole genome shotgun (WGS) entry which is preliminary data.</text>
</comment>
<gene>
    <name evidence="3" type="ORF">S01H1_46257</name>
</gene>
<dbReference type="AlphaFoldDB" id="X0V1V9"/>
<evidence type="ECO:0000256" key="1">
    <source>
        <dbReference type="ARBA" id="ARBA00023239"/>
    </source>
</evidence>
<protein>
    <recommendedName>
        <fullName evidence="2">Amidohydrolase-related domain-containing protein</fullName>
    </recommendedName>
</protein>
<evidence type="ECO:0000259" key="2">
    <source>
        <dbReference type="Pfam" id="PF04909"/>
    </source>
</evidence>
<dbReference type="InterPro" id="IPR032466">
    <property type="entry name" value="Metal_Hydrolase"/>
</dbReference>
<feature type="domain" description="Amidohydrolase-related" evidence="2">
    <location>
        <begin position="7"/>
        <end position="162"/>
    </location>
</feature>
<dbReference type="InterPro" id="IPR006680">
    <property type="entry name" value="Amidohydro-rel"/>
</dbReference>
<accession>X0V1V9</accession>
<evidence type="ECO:0000313" key="3">
    <source>
        <dbReference type="EMBL" id="GAG06483.1"/>
    </source>
</evidence>
<dbReference type="Pfam" id="PF04909">
    <property type="entry name" value="Amidohydro_2"/>
    <property type="match status" value="1"/>
</dbReference>
<sequence>PLLQHLFPDDRRLYPIYEKCLELEIPVLFHSGIVAFREELGIPHLSQYGDPIFGIDGVAHDFPDLKIVVAHMGGNFFYKALVVAEKHENIYMDTAYLDFFCERLLPQISPIEIIERAVNIIGANRILYGSEGLKPTVITESGLTESEKGMILGGNARRILGI</sequence>
<reference evidence="3" key="1">
    <citation type="journal article" date="2014" name="Front. Microbiol.">
        <title>High frequency of phylogenetically diverse reductive dehalogenase-homologous genes in deep subseafloor sedimentary metagenomes.</title>
        <authorList>
            <person name="Kawai M."/>
            <person name="Futagami T."/>
            <person name="Toyoda A."/>
            <person name="Takaki Y."/>
            <person name="Nishi S."/>
            <person name="Hori S."/>
            <person name="Arai W."/>
            <person name="Tsubouchi T."/>
            <person name="Morono Y."/>
            <person name="Uchiyama I."/>
            <person name="Ito T."/>
            <person name="Fujiyama A."/>
            <person name="Inagaki F."/>
            <person name="Takami H."/>
        </authorList>
    </citation>
    <scope>NUCLEOTIDE SEQUENCE</scope>
    <source>
        <strain evidence="3">Expedition CK06-06</strain>
    </source>
</reference>
<name>X0V1V9_9ZZZZ</name>
<organism evidence="3">
    <name type="scientific">marine sediment metagenome</name>
    <dbReference type="NCBI Taxonomy" id="412755"/>
    <lineage>
        <taxon>unclassified sequences</taxon>
        <taxon>metagenomes</taxon>
        <taxon>ecological metagenomes</taxon>
    </lineage>
</organism>
<dbReference type="SUPFAM" id="SSF51556">
    <property type="entry name" value="Metallo-dependent hydrolases"/>
    <property type="match status" value="1"/>
</dbReference>
<feature type="non-terminal residue" evidence="3">
    <location>
        <position position="1"/>
    </location>
</feature>
<dbReference type="InterPro" id="IPR032465">
    <property type="entry name" value="ACMSD"/>
</dbReference>
<dbReference type="GO" id="GO:0016787">
    <property type="term" value="F:hydrolase activity"/>
    <property type="evidence" value="ECO:0007669"/>
    <property type="project" value="InterPro"/>
</dbReference>
<dbReference type="EMBL" id="BARS01029612">
    <property type="protein sequence ID" value="GAG06483.1"/>
    <property type="molecule type" value="Genomic_DNA"/>
</dbReference>
<keyword evidence="1" id="KW-0456">Lyase</keyword>
<proteinExistence type="predicted"/>